<gene>
    <name evidence="16" type="ORF">TRICI_004647</name>
</gene>
<dbReference type="SUPFAM" id="SSF52343">
    <property type="entry name" value="Ferredoxin reductase-like, C-terminal NADP-linked domain"/>
    <property type="match status" value="1"/>
</dbReference>
<feature type="transmembrane region" description="Helical" evidence="13">
    <location>
        <begin position="370"/>
        <end position="387"/>
    </location>
</feature>
<keyword evidence="9" id="KW-0560">Oxidoreductase</keyword>
<evidence type="ECO:0000256" key="11">
    <source>
        <dbReference type="ARBA" id="ARBA00023136"/>
    </source>
</evidence>
<dbReference type="InterPro" id="IPR051410">
    <property type="entry name" value="Ferric/Cupric_Reductase"/>
</dbReference>
<dbReference type="PANTHER" id="PTHR32361">
    <property type="entry name" value="FERRIC/CUPRIC REDUCTASE TRANSMEMBRANE COMPONENT"/>
    <property type="match status" value="1"/>
</dbReference>
<dbReference type="GO" id="GO:0006879">
    <property type="term" value="P:intracellular iron ion homeostasis"/>
    <property type="evidence" value="ECO:0007669"/>
    <property type="project" value="TreeGrafter"/>
</dbReference>
<evidence type="ECO:0000256" key="9">
    <source>
        <dbReference type="ARBA" id="ARBA00023002"/>
    </source>
</evidence>
<dbReference type="SFLD" id="SFLDS00052">
    <property type="entry name" value="Ferric_Reductase_Domain"/>
    <property type="match status" value="1"/>
</dbReference>
<evidence type="ECO:0000256" key="2">
    <source>
        <dbReference type="ARBA" id="ARBA00006278"/>
    </source>
</evidence>
<dbReference type="PROSITE" id="PS51384">
    <property type="entry name" value="FAD_FR"/>
    <property type="match status" value="1"/>
</dbReference>
<dbReference type="GO" id="GO:0000293">
    <property type="term" value="F:ferric-chelate reductase activity"/>
    <property type="evidence" value="ECO:0007669"/>
    <property type="project" value="UniProtKB-ARBA"/>
</dbReference>
<evidence type="ECO:0000256" key="4">
    <source>
        <dbReference type="ARBA" id="ARBA00022630"/>
    </source>
</evidence>
<dbReference type="InterPro" id="IPR017927">
    <property type="entry name" value="FAD-bd_FR_type"/>
</dbReference>
<comment type="subcellular location">
    <subcellularLocation>
        <location evidence="1">Membrane</location>
        <topology evidence="1">Multi-pass membrane protein</topology>
    </subcellularLocation>
</comment>
<evidence type="ECO:0000313" key="16">
    <source>
        <dbReference type="EMBL" id="KAA8909058.1"/>
    </source>
</evidence>
<evidence type="ECO:0000256" key="14">
    <source>
        <dbReference type="SAM" id="SignalP"/>
    </source>
</evidence>
<dbReference type="CDD" id="cd06186">
    <property type="entry name" value="NOX_Duox_like_FAD_NADP"/>
    <property type="match status" value="1"/>
</dbReference>
<dbReference type="EMBL" id="SWFS01000350">
    <property type="protein sequence ID" value="KAA8909058.1"/>
    <property type="molecule type" value="Genomic_DNA"/>
</dbReference>
<accession>A0A642V0G6</accession>
<dbReference type="GO" id="GO:0006826">
    <property type="term" value="P:iron ion transport"/>
    <property type="evidence" value="ECO:0007669"/>
    <property type="project" value="TreeGrafter"/>
</dbReference>
<evidence type="ECO:0000259" key="15">
    <source>
        <dbReference type="PROSITE" id="PS51384"/>
    </source>
</evidence>
<dbReference type="InterPro" id="IPR013130">
    <property type="entry name" value="Fe3_Rdtase_TM_dom"/>
</dbReference>
<feature type="transmembrane region" description="Helical" evidence="13">
    <location>
        <begin position="534"/>
        <end position="551"/>
    </location>
</feature>
<keyword evidence="3" id="KW-0813">Transport</keyword>
<dbReference type="PANTHER" id="PTHR32361:SF9">
    <property type="entry name" value="FERRIC REDUCTASE TRANSMEMBRANE COMPONENT 3-RELATED"/>
    <property type="match status" value="1"/>
</dbReference>
<name>A0A642V0G6_9ASCO</name>
<dbReference type="AlphaFoldDB" id="A0A642V0G6"/>
<proteinExistence type="inferred from homology"/>
<dbReference type="VEuPathDB" id="FungiDB:TRICI_004647"/>
<keyword evidence="10" id="KW-0406">Ion transport</keyword>
<feature type="transmembrane region" description="Helical" evidence="13">
    <location>
        <begin position="232"/>
        <end position="251"/>
    </location>
</feature>
<dbReference type="Gene3D" id="3.40.50.80">
    <property type="entry name" value="Nucleotide-binding domain of ferredoxin-NADP reductase (FNR) module"/>
    <property type="match status" value="1"/>
</dbReference>
<evidence type="ECO:0000256" key="10">
    <source>
        <dbReference type="ARBA" id="ARBA00023065"/>
    </source>
</evidence>
<comment type="caution">
    <text evidence="16">The sequence shown here is derived from an EMBL/GenBank/DDBJ whole genome shotgun (WGS) entry which is preliminary data.</text>
</comment>
<evidence type="ECO:0000256" key="7">
    <source>
        <dbReference type="ARBA" id="ARBA00022982"/>
    </source>
</evidence>
<evidence type="ECO:0000256" key="8">
    <source>
        <dbReference type="ARBA" id="ARBA00022989"/>
    </source>
</evidence>
<feature type="transmembrane region" description="Helical" evidence="13">
    <location>
        <begin position="263"/>
        <end position="285"/>
    </location>
</feature>
<comment type="similarity">
    <text evidence="2">Belongs to the ferric reductase (FRE) family.</text>
</comment>
<evidence type="ECO:0000256" key="13">
    <source>
        <dbReference type="SAM" id="Phobius"/>
    </source>
</evidence>
<reference evidence="16" key="1">
    <citation type="journal article" date="2019" name="G3 (Bethesda)">
        <title>Genome Assemblies of Two Rare Opportunistic Yeast Pathogens: Diutina rugosa (syn. Candida rugosa) and Trichomonascus ciferrii (syn. Candida ciferrii).</title>
        <authorList>
            <person name="Mixao V."/>
            <person name="Saus E."/>
            <person name="Hansen A.P."/>
            <person name="Lass-Florl C."/>
            <person name="Gabaldon T."/>
        </authorList>
    </citation>
    <scope>NUCLEOTIDE SEQUENCE</scope>
    <source>
        <strain evidence="16">CBS 4856</strain>
    </source>
</reference>
<dbReference type="GO" id="GO:0005886">
    <property type="term" value="C:plasma membrane"/>
    <property type="evidence" value="ECO:0007669"/>
    <property type="project" value="TreeGrafter"/>
</dbReference>
<dbReference type="Pfam" id="PF08030">
    <property type="entry name" value="NAD_binding_6"/>
    <property type="match status" value="1"/>
</dbReference>
<dbReference type="OrthoDB" id="167398at2759"/>
<evidence type="ECO:0000256" key="5">
    <source>
        <dbReference type="ARBA" id="ARBA00022692"/>
    </source>
</evidence>
<evidence type="ECO:0000256" key="6">
    <source>
        <dbReference type="ARBA" id="ARBA00022827"/>
    </source>
</evidence>
<keyword evidence="5 13" id="KW-0812">Transmembrane</keyword>
<keyword evidence="8 13" id="KW-1133">Transmembrane helix</keyword>
<feature type="signal peptide" evidence="14">
    <location>
        <begin position="1"/>
        <end position="20"/>
    </location>
</feature>
<evidence type="ECO:0000256" key="1">
    <source>
        <dbReference type="ARBA" id="ARBA00004141"/>
    </source>
</evidence>
<evidence type="ECO:0000313" key="17">
    <source>
        <dbReference type="Proteomes" id="UP000761534"/>
    </source>
</evidence>
<keyword evidence="4" id="KW-0285">Flavoprotein</keyword>
<feature type="transmembrane region" description="Helical" evidence="13">
    <location>
        <begin position="156"/>
        <end position="178"/>
    </location>
</feature>
<evidence type="ECO:0000256" key="3">
    <source>
        <dbReference type="ARBA" id="ARBA00022448"/>
    </source>
</evidence>
<feature type="chain" id="PRO_5024971952" description="FAD-binding FR-type domain-containing protein" evidence="14">
    <location>
        <begin position="21"/>
        <end position="725"/>
    </location>
</feature>
<dbReference type="InterPro" id="IPR013121">
    <property type="entry name" value="Fe_red_NAD-bd_6"/>
</dbReference>
<keyword evidence="11 13" id="KW-0472">Membrane</keyword>
<sequence length="725" mass="83010">MLPIIYFIFFTLGFIQLVGCQKIGVTSAIGLGCWNCAQGYISSFGCNETLSSVCRCHSPQFMGTVVACIYNHAHDTNEIIEASLFVRKFCKYNGGIDISGDDVKRIYLNASTNLTSPANRTNSKQTVRPIQVDQTTFQSQYKAAKVAKHQYCFGSLFGIALLGYWGFILLCAAVMNLLRFKFSCQLDTMTSPWVDSMRKYLTLPATINGKHGIPLRILHTFTISAPVRGQSIIILVYVILNLLAGLLFYNINHPIRRETMLRYVGIRTGIISFTQLPLMMLFACRNNPFIYITGWSYHTFNLYHHWIGRMVAIHALIHGVSLTVMAVMDKSLALRWQNVINWRFGNMALFVCLLSVLLSGRTFRVHVYEAFSLIHKIIFIIFLVGIYRHCLDFGWMPWVNLTLVFYLYERLGRMLRILWTGVPCKATFTSPDGDIIRCKVKVSGRWELKPGQFCYIRVLNESLFWQNHPFTIYQPVGNKIQGYDSIQMAIKPKNGATKRLAQQIADHPAKILTDVPVLIEGPYGYRQPIYKYDTVFFLAGGIGVTAIYSYISEMVKDPNPNQIVCFIWVVPDPSVLEWFGSEILNIMNNSNIQVLIYTTRSLFSPLYQQESTTSSENSKEFVEDEESVFIFSEKDYQERHKQIQNINVSQKFSSRMIMRKYAHIFYDERPDIKQKVRDYISASNGTLGILSCGPPTFIDNIRSSIVSNIHESTSRIDYFEEAFSW</sequence>
<feature type="transmembrane region" description="Helical" evidence="13">
    <location>
        <begin position="306"/>
        <end position="328"/>
    </location>
</feature>
<dbReference type="InterPro" id="IPR039261">
    <property type="entry name" value="FNR_nucleotide-bd"/>
</dbReference>
<keyword evidence="14" id="KW-0732">Signal</keyword>
<dbReference type="InterPro" id="IPR013112">
    <property type="entry name" value="FAD-bd_8"/>
</dbReference>
<organism evidence="16 17">
    <name type="scientific">Trichomonascus ciferrii</name>
    <dbReference type="NCBI Taxonomy" id="44093"/>
    <lineage>
        <taxon>Eukaryota</taxon>
        <taxon>Fungi</taxon>
        <taxon>Dikarya</taxon>
        <taxon>Ascomycota</taxon>
        <taxon>Saccharomycotina</taxon>
        <taxon>Dipodascomycetes</taxon>
        <taxon>Dipodascales</taxon>
        <taxon>Trichomonascaceae</taxon>
        <taxon>Trichomonascus</taxon>
        <taxon>Trichomonascus ciferrii complex</taxon>
    </lineage>
</organism>
<keyword evidence="6" id="KW-0274">FAD</keyword>
<dbReference type="GO" id="GO:0015677">
    <property type="term" value="P:copper ion import"/>
    <property type="evidence" value="ECO:0007669"/>
    <property type="project" value="TreeGrafter"/>
</dbReference>
<dbReference type="SFLD" id="SFLDG01168">
    <property type="entry name" value="Ferric_reductase_subgroup_(FRE"/>
    <property type="match status" value="1"/>
</dbReference>
<keyword evidence="12" id="KW-0325">Glycoprotein</keyword>
<evidence type="ECO:0000256" key="12">
    <source>
        <dbReference type="ARBA" id="ARBA00023180"/>
    </source>
</evidence>
<keyword evidence="17" id="KW-1185">Reference proteome</keyword>
<feature type="domain" description="FAD-binding FR-type" evidence="15">
    <location>
        <begin position="396"/>
        <end position="529"/>
    </location>
</feature>
<dbReference type="Pfam" id="PF08022">
    <property type="entry name" value="FAD_binding_8"/>
    <property type="match status" value="1"/>
</dbReference>
<keyword evidence="7" id="KW-0249">Electron transport</keyword>
<dbReference type="Proteomes" id="UP000761534">
    <property type="component" value="Unassembled WGS sequence"/>
</dbReference>
<protein>
    <recommendedName>
        <fullName evidence="15">FAD-binding FR-type domain-containing protein</fullName>
    </recommendedName>
</protein>
<dbReference type="Pfam" id="PF01794">
    <property type="entry name" value="Ferric_reduct"/>
    <property type="match status" value="1"/>
</dbReference>
<feature type="transmembrane region" description="Helical" evidence="13">
    <location>
        <begin position="340"/>
        <end position="358"/>
    </location>
</feature>